<sequence>MPQLTALAQVLPAVGQLHSLGPSWLNPDHLITTFGTYALIGVCIIVFIETGLLFPLLPGDSLLFTAGAFVAQDKLHFPLWLLCGLLFAAAFLGDQTAYWIGRRMGPRIFNRPDSRIFKQSHITETNAYFERYGGRTVIIARFVPFVRTYSAVAAGVGKMRYPHFAAFDAVGALLWGVGVTLLGFALGNIPFIKANIELLLVLVVAVSVLPIAVELWRKRRKAAAEAAAFAAEIGGAEPGVPRP</sequence>
<keyword evidence="2" id="KW-1003">Cell membrane</keyword>
<comment type="caution">
    <text evidence="8">The sequence shown here is derived from an EMBL/GenBank/DDBJ whole genome shotgun (WGS) entry which is preliminary data.</text>
</comment>
<dbReference type="PANTHER" id="PTHR30353">
    <property type="entry name" value="INNER MEMBRANE PROTEIN DEDA-RELATED"/>
    <property type="match status" value="1"/>
</dbReference>
<name>A0A1J5QS00_9ZZZZ</name>
<evidence type="ECO:0000259" key="7">
    <source>
        <dbReference type="Pfam" id="PF09335"/>
    </source>
</evidence>
<evidence type="ECO:0000256" key="6">
    <source>
        <dbReference type="SAM" id="Phobius"/>
    </source>
</evidence>
<reference evidence="8" key="1">
    <citation type="submission" date="2016-10" db="EMBL/GenBank/DDBJ databases">
        <title>Sequence of Gallionella enrichment culture.</title>
        <authorList>
            <person name="Poehlein A."/>
            <person name="Muehling M."/>
            <person name="Daniel R."/>
        </authorList>
    </citation>
    <scope>NUCLEOTIDE SEQUENCE</scope>
</reference>
<dbReference type="Pfam" id="PF09335">
    <property type="entry name" value="VTT_dom"/>
    <property type="match status" value="1"/>
</dbReference>
<evidence type="ECO:0000256" key="5">
    <source>
        <dbReference type="ARBA" id="ARBA00023136"/>
    </source>
</evidence>
<dbReference type="AlphaFoldDB" id="A0A1J5QS00"/>
<evidence type="ECO:0000256" key="3">
    <source>
        <dbReference type="ARBA" id="ARBA00022692"/>
    </source>
</evidence>
<evidence type="ECO:0000313" key="8">
    <source>
        <dbReference type="EMBL" id="OIQ82663.1"/>
    </source>
</evidence>
<organism evidence="8">
    <name type="scientific">mine drainage metagenome</name>
    <dbReference type="NCBI Taxonomy" id="410659"/>
    <lineage>
        <taxon>unclassified sequences</taxon>
        <taxon>metagenomes</taxon>
        <taxon>ecological metagenomes</taxon>
    </lineage>
</organism>
<comment type="subcellular location">
    <subcellularLocation>
        <location evidence="1">Cell membrane</location>
        <topology evidence="1">Multi-pass membrane protein</topology>
    </subcellularLocation>
</comment>
<protein>
    <submittedName>
        <fullName evidence="8">Inner membrane protein YqjA</fullName>
    </submittedName>
</protein>
<dbReference type="InterPro" id="IPR032816">
    <property type="entry name" value="VTT_dom"/>
</dbReference>
<dbReference type="InterPro" id="IPR032818">
    <property type="entry name" value="DedA-like"/>
</dbReference>
<dbReference type="GO" id="GO:0005886">
    <property type="term" value="C:plasma membrane"/>
    <property type="evidence" value="ECO:0007669"/>
    <property type="project" value="UniProtKB-SubCell"/>
</dbReference>
<keyword evidence="4 6" id="KW-1133">Transmembrane helix</keyword>
<evidence type="ECO:0000256" key="1">
    <source>
        <dbReference type="ARBA" id="ARBA00004651"/>
    </source>
</evidence>
<feature type="transmembrane region" description="Helical" evidence="6">
    <location>
        <begin position="198"/>
        <end position="216"/>
    </location>
</feature>
<feature type="domain" description="VTT" evidence="7">
    <location>
        <begin position="57"/>
        <end position="183"/>
    </location>
</feature>
<keyword evidence="5 6" id="KW-0472">Membrane</keyword>
<dbReference type="EMBL" id="MLJW01000779">
    <property type="protein sequence ID" value="OIQ82663.1"/>
    <property type="molecule type" value="Genomic_DNA"/>
</dbReference>
<feature type="transmembrane region" description="Helical" evidence="6">
    <location>
        <begin position="77"/>
        <end position="101"/>
    </location>
</feature>
<proteinExistence type="predicted"/>
<feature type="transmembrane region" description="Helical" evidence="6">
    <location>
        <begin position="164"/>
        <end position="186"/>
    </location>
</feature>
<evidence type="ECO:0000256" key="2">
    <source>
        <dbReference type="ARBA" id="ARBA00022475"/>
    </source>
</evidence>
<accession>A0A1J5QS00</accession>
<keyword evidence="3 6" id="KW-0812">Transmembrane</keyword>
<feature type="transmembrane region" description="Helical" evidence="6">
    <location>
        <begin position="29"/>
        <end position="48"/>
    </location>
</feature>
<dbReference type="PANTHER" id="PTHR30353:SF0">
    <property type="entry name" value="TRANSMEMBRANE PROTEIN"/>
    <property type="match status" value="1"/>
</dbReference>
<evidence type="ECO:0000256" key="4">
    <source>
        <dbReference type="ARBA" id="ARBA00022989"/>
    </source>
</evidence>
<gene>
    <name evidence="8" type="primary">yqjA_4</name>
    <name evidence="8" type="ORF">GALL_355430</name>
</gene>